<protein>
    <submittedName>
        <fullName evidence="4">DUF4455 domain-containing protein</fullName>
    </submittedName>
</protein>
<evidence type="ECO:0000313" key="4">
    <source>
        <dbReference type="WBParaSite" id="HNAJ_0001065501-mRNA-1"/>
    </source>
</evidence>
<gene>
    <name evidence="2" type="ORF">HNAJ_LOCUS10650</name>
</gene>
<feature type="compositionally biased region" description="Polar residues" evidence="1">
    <location>
        <begin position="472"/>
        <end position="494"/>
    </location>
</feature>
<dbReference type="OrthoDB" id="10057795at2759"/>
<dbReference type="Gene3D" id="1.20.58.60">
    <property type="match status" value="2"/>
</dbReference>
<dbReference type="AlphaFoldDB" id="A0A0R3TSM3"/>
<reference evidence="4" key="1">
    <citation type="submission" date="2017-02" db="UniProtKB">
        <authorList>
            <consortium name="WormBaseParasite"/>
        </authorList>
    </citation>
    <scope>IDENTIFICATION</scope>
</reference>
<organism evidence="4">
    <name type="scientific">Rodentolepis nana</name>
    <name type="common">Dwarf tapeworm</name>
    <name type="synonym">Hymenolepis nana</name>
    <dbReference type="NCBI Taxonomy" id="102285"/>
    <lineage>
        <taxon>Eukaryota</taxon>
        <taxon>Metazoa</taxon>
        <taxon>Spiralia</taxon>
        <taxon>Lophotrochozoa</taxon>
        <taxon>Platyhelminthes</taxon>
        <taxon>Cestoda</taxon>
        <taxon>Eucestoda</taxon>
        <taxon>Cyclophyllidea</taxon>
        <taxon>Hymenolepididae</taxon>
        <taxon>Rodentolepis</taxon>
    </lineage>
</organism>
<dbReference type="EMBL" id="UZAE01013145">
    <property type="protein sequence ID" value="VDO08442.1"/>
    <property type="molecule type" value="Genomic_DNA"/>
</dbReference>
<dbReference type="SUPFAM" id="SSF46966">
    <property type="entry name" value="Spectrin repeat"/>
    <property type="match status" value="2"/>
</dbReference>
<dbReference type="STRING" id="102285.A0A0R3TSM3"/>
<feature type="compositionally biased region" description="Low complexity" evidence="1">
    <location>
        <begin position="24"/>
        <end position="35"/>
    </location>
</feature>
<dbReference type="WBParaSite" id="HNAJ_0001065501-mRNA-1">
    <property type="protein sequence ID" value="HNAJ_0001065501-mRNA-1"/>
    <property type="gene ID" value="HNAJ_0001065501"/>
</dbReference>
<name>A0A0R3TSM3_RODNA</name>
<feature type="region of interest" description="Disordered" evidence="1">
    <location>
        <begin position="24"/>
        <end position="46"/>
    </location>
</feature>
<dbReference type="Proteomes" id="UP000278807">
    <property type="component" value="Unassembled WGS sequence"/>
</dbReference>
<evidence type="ECO:0000313" key="3">
    <source>
        <dbReference type="Proteomes" id="UP000278807"/>
    </source>
</evidence>
<proteinExistence type="predicted"/>
<feature type="region of interest" description="Disordered" evidence="1">
    <location>
        <begin position="464"/>
        <end position="533"/>
    </location>
</feature>
<reference evidence="2 3" key="2">
    <citation type="submission" date="2018-11" db="EMBL/GenBank/DDBJ databases">
        <authorList>
            <consortium name="Pathogen Informatics"/>
        </authorList>
    </citation>
    <scope>NUCLEOTIDE SEQUENCE [LARGE SCALE GENOMIC DNA]</scope>
</reference>
<evidence type="ECO:0000256" key="1">
    <source>
        <dbReference type="SAM" id="MobiDB-lite"/>
    </source>
</evidence>
<keyword evidence="3" id="KW-1185">Reference proteome</keyword>
<accession>A0A0R3TSM3</accession>
<evidence type="ECO:0000313" key="2">
    <source>
        <dbReference type="EMBL" id="VDO08442.1"/>
    </source>
</evidence>
<sequence length="533" mass="61343">MFQENQLQSGCPIDPEGATVTVATTSSRSSSPTASELTFCSEDTSDPDDVNHIDELELNMTDFHRKVERSLAWILSMEERLVENFPQLKDVIGNDRKEEAKKVEFYDHMAEIETEDLNAMQDLPHEELKAINESIVERLSDARIRFNTHEDLTAHLTKHEPNVRRCLRYGQQLANLAERVQRISGTVSPSSTIDHLQSVNSSEVMKMLNFLHNRWTNLNRAAESGNRFLASCLISRQEALLRAVEIQLGKLEWEKDRQATERFGTSVPELKAQLSANRRLENYLEFGETLARQMQDIVILVPSETPNARDADFEERIAFLATQWTRLVEWVHTHYAQLQNALLHWRHFQEEADVLEEWLGQLEVESREVERRKTREMEQKMRRNPSRTEEQVLREARQLSEAISDAVTACLSRYETRWAQLLASLDRRATSVREACGDSIEIQRAVETLVDNLVSRWSQLTEPHLDLDDNGVHSQDVNPRNFFPSMQQQNSVQLRNEGGSSDGTKRAADSTPNAVPEKRFSLESGMRYINTEE</sequence>